<protein>
    <submittedName>
        <fullName evidence="2">Uncharacterized protein</fullName>
    </submittedName>
</protein>
<evidence type="ECO:0000313" key="3">
    <source>
        <dbReference type="Proteomes" id="UP000267821"/>
    </source>
</evidence>
<evidence type="ECO:0000313" key="2">
    <source>
        <dbReference type="EMBL" id="RPB21536.1"/>
    </source>
</evidence>
<feature type="transmembrane region" description="Helical" evidence="1">
    <location>
        <begin position="55"/>
        <end position="77"/>
    </location>
</feature>
<proteinExistence type="predicted"/>
<dbReference type="EMBL" id="ML121559">
    <property type="protein sequence ID" value="RPB21536.1"/>
    <property type="molecule type" value="Genomic_DNA"/>
</dbReference>
<reference evidence="2 3" key="1">
    <citation type="journal article" date="2018" name="Nat. Ecol. Evol.">
        <title>Pezizomycetes genomes reveal the molecular basis of ectomycorrhizal truffle lifestyle.</title>
        <authorList>
            <person name="Murat C."/>
            <person name="Payen T."/>
            <person name="Noel B."/>
            <person name="Kuo A."/>
            <person name="Morin E."/>
            <person name="Chen J."/>
            <person name="Kohler A."/>
            <person name="Krizsan K."/>
            <person name="Balestrini R."/>
            <person name="Da Silva C."/>
            <person name="Montanini B."/>
            <person name="Hainaut M."/>
            <person name="Levati E."/>
            <person name="Barry K.W."/>
            <person name="Belfiori B."/>
            <person name="Cichocki N."/>
            <person name="Clum A."/>
            <person name="Dockter R.B."/>
            <person name="Fauchery L."/>
            <person name="Guy J."/>
            <person name="Iotti M."/>
            <person name="Le Tacon F."/>
            <person name="Lindquist E.A."/>
            <person name="Lipzen A."/>
            <person name="Malagnac F."/>
            <person name="Mello A."/>
            <person name="Molinier V."/>
            <person name="Miyauchi S."/>
            <person name="Poulain J."/>
            <person name="Riccioni C."/>
            <person name="Rubini A."/>
            <person name="Sitrit Y."/>
            <person name="Splivallo R."/>
            <person name="Traeger S."/>
            <person name="Wang M."/>
            <person name="Zifcakova L."/>
            <person name="Wipf D."/>
            <person name="Zambonelli A."/>
            <person name="Paolocci F."/>
            <person name="Nowrousian M."/>
            <person name="Ottonello S."/>
            <person name="Baldrian P."/>
            <person name="Spatafora J.W."/>
            <person name="Henrissat B."/>
            <person name="Nagy L.G."/>
            <person name="Aury J.M."/>
            <person name="Wincker P."/>
            <person name="Grigoriev I.V."/>
            <person name="Bonfante P."/>
            <person name="Martin F.M."/>
        </authorList>
    </citation>
    <scope>NUCLEOTIDE SEQUENCE [LARGE SCALE GENOMIC DNA]</scope>
    <source>
        <strain evidence="2 3">ATCC MYA-4762</strain>
    </source>
</reference>
<keyword evidence="3" id="KW-1185">Reference proteome</keyword>
<keyword evidence="1" id="KW-0812">Transmembrane</keyword>
<organism evidence="2 3">
    <name type="scientific">Terfezia boudieri ATCC MYA-4762</name>
    <dbReference type="NCBI Taxonomy" id="1051890"/>
    <lineage>
        <taxon>Eukaryota</taxon>
        <taxon>Fungi</taxon>
        <taxon>Dikarya</taxon>
        <taxon>Ascomycota</taxon>
        <taxon>Pezizomycotina</taxon>
        <taxon>Pezizomycetes</taxon>
        <taxon>Pezizales</taxon>
        <taxon>Pezizaceae</taxon>
        <taxon>Terfezia</taxon>
    </lineage>
</organism>
<evidence type="ECO:0000256" key="1">
    <source>
        <dbReference type="SAM" id="Phobius"/>
    </source>
</evidence>
<keyword evidence="1" id="KW-0472">Membrane</keyword>
<feature type="transmembrane region" description="Helical" evidence="1">
    <location>
        <begin position="84"/>
        <end position="110"/>
    </location>
</feature>
<gene>
    <name evidence="2" type="ORF">L211DRAFT_840722</name>
</gene>
<dbReference type="InParanoid" id="A0A3N4LFN3"/>
<accession>A0A3N4LFN3</accession>
<name>A0A3N4LFN3_9PEZI</name>
<feature type="transmembrane region" description="Helical" evidence="1">
    <location>
        <begin position="30"/>
        <end position="49"/>
    </location>
</feature>
<dbReference type="AlphaFoldDB" id="A0A3N4LFN3"/>
<keyword evidence="1" id="KW-1133">Transmembrane helix</keyword>
<dbReference type="Proteomes" id="UP000267821">
    <property type="component" value="Unassembled WGS sequence"/>
</dbReference>
<sequence>MAQHPNREDIKLENQLPIAPQYPTIPHHRLLLLILLIPFSSYFFASVSFSLLCNTAIYICTHIVLAHCLTISSTIYLKMDVQYILIVLVSIVILLVLIALIGCCTINFVLSFTCGGHSFSLALKRRAVAPLAAAPNPPDP</sequence>